<comment type="similarity">
    <text evidence="6">Belongs to the TRAFAC class myosin-kinesin ATPase superfamily. Myosin family.</text>
</comment>
<dbReference type="STRING" id="145388.A0A0D2KQZ4"/>
<evidence type="ECO:0000256" key="6">
    <source>
        <dbReference type="PROSITE-ProRule" id="PRU00782"/>
    </source>
</evidence>
<feature type="compositionally biased region" description="Low complexity" evidence="7">
    <location>
        <begin position="63"/>
        <end position="73"/>
    </location>
</feature>
<feature type="domain" description="Myosin motor" evidence="8">
    <location>
        <begin position="103"/>
        <end position="262"/>
    </location>
</feature>
<evidence type="ECO:0000256" key="5">
    <source>
        <dbReference type="ARBA" id="ARBA00023203"/>
    </source>
</evidence>
<dbReference type="GO" id="GO:0016459">
    <property type="term" value="C:myosin complex"/>
    <property type="evidence" value="ECO:0007669"/>
    <property type="project" value="UniProtKB-KW"/>
</dbReference>
<dbReference type="OrthoDB" id="6108017at2759"/>
<dbReference type="GO" id="GO:0005737">
    <property type="term" value="C:cytoplasm"/>
    <property type="evidence" value="ECO:0007669"/>
    <property type="project" value="TreeGrafter"/>
</dbReference>
<dbReference type="GO" id="GO:0000146">
    <property type="term" value="F:microfilament motor activity"/>
    <property type="evidence" value="ECO:0007669"/>
    <property type="project" value="TreeGrafter"/>
</dbReference>
<dbReference type="Proteomes" id="UP000054498">
    <property type="component" value="Unassembled WGS sequence"/>
</dbReference>
<dbReference type="PANTHER" id="PTHR13140">
    <property type="entry name" value="MYOSIN"/>
    <property type="match status" value="1"/>
</dbReference>
<reference evidence="9 10" key="1">
    <citation type="journal article" date="2013" name="BMC Genomics">
        <title>Reconstruction of the lipid metabolism for the microalga Monoraphidium neglectum from its genome sequence reveals characteristics suitable for biofuel production.</title>
        <authorList>
            <person name="Bogen C."/>
            <person name="Al-Dilaimi A."/>
            <person name="Albersmeier A."/>
            <person name="Wichmann J."/>
            <person name="Grundmann M."/>
            <person name="Rupp O."/>
            <person name="Lauersen K.J."/>
            <person name="Blifernez-Klassen O."/>
            <person name="Kalinowski J."/>
            <person name="Goesmann A."/>
            <person name="Mussgnug J.H."/>
            <person name="Kruse O."/>
        </authorList>
    </citation>
    <scope>NUCLEOTIDE SEQUENCE [LARGE SCALE GENOMIC DNA]</scope>
    <source>
        <strain evidence="9 10">SAG 48.87</strain>
    </source>
</reference>
<dbReference type="GO" id="GO:0051015">
    <property type="term" value="F:actin filament binding"/>
    <property type="evidence" value="ECO:0007669"/>
    <property type="project" value="TreeGrafter"/>
</dbReference>
<evidence type="ECO:0000256" key="1">
    <source>
        <dbReference type="ARBA" id="ARBA00022741"/>
    </source>
</evidence>
<dbReference type="PANTHER" id="PTHR13140:SF706">
    <property type="entry name" value="DILUTE CLASS UNCONVENTIONAL MYOSIN, ISOFORM C"/>
    <property type="match status" value="1"/>
</dbReference>
<dbReference type="GeneID" id="25742826"/>
<dbReference type="PROSITE" id="PS51456">
    <property type="entry name" value="MYOSIN_MOTOR"/>
    <property type="match status" value="1"/>
</dbReference>
<dbReference type="GO" id="GO:0007015">
    <property type="term" value="P:actin filament organization"/>
    <property type="evidence" value="ECO:0007669"/>
    <property type="project" value="TreeGrafter"/>
</dbReference>
<protein>
    <submittedName>
        <fullName evidence="9">Myosin-2 heavy chain</fullName>
    </submittedName>
</protein>
<evidence type="ECO:0000256" key="4">
    <source>
        <dbReference type="ARBA" id="ARBA00023175"/>
    </source>
</evidence>
<evidence type="ECO:0000259" key="8">
    <source>
        <dbReference type="PROSITE" id="PS51456"/>
    </source>
</evidence>
<dbReference type="EMBL" id="KK102344">
    <property type="protein sequence ID" value="KIY98008.1"/>
    <property type="molecule type" value="Genomic_DNA"/>
</dbReference>
<evidence type="ECO:0000256" key="7">
    <source>
        <dbReference type="SAM" id="MobiDB-lite"/>
    </source>
</evidence>
<evidence type="ECO:0000313" key="10">
    <source>
        <dbReference type="Proteomes" id="UP000054498"/>
    </source>
</evidence>
<dbReference type="KEGG" id="mng:MNEG_9951"/>
<dbReference type="InterPro" id="IPR027417">
    <property type="entry name" value="P-loop_NTPase"/>
</dbReference>
<dbReference type="SMART" id="SM00242">
    <property type="entry name" value="MYSc"/>
    <property type="match status" value="1"/>
</dbReference>
<dbReference type="AlphaFoldDB" id="A0A0D2KQZ4"/>
<evidence type="ECO:0000313" key="9">
    <source>
        <dbReference type="EMBL" id="KIY98008.1"/>
    </source>
</evidence>
<feature type="region of interest" description="Disordered" evidence="7">
    <location>
        <begin position="1"/>
        <end position="20"/>
    </location>
</feature>
<dbReference type="InterPro" id="IPR001609">
    <property type="entry name" value="Myosin_head_motor_dom-like"/>
</dbReference>
<keyword evidence="10" id="KW-1185">Reference proteome</keyword>
<gene>
    <name evidence="9" type="ORF">MNEG_9951</name>
</gene>
<name>A0A0D2KQZ4_9CHLO</name>
<dbReference type="Gene3D" id="3.40.850.10">
    <property type="entry name" value="Kinesin motor domain"/>
    <property type="match status" value="1"/>
</dbReference>
<accession>A0A0D2KQZ4</accession>
<dbReference type="PRINTS" id="PR00193">
    <property type="entry name" value="MYOSINHEAVY"/>
</dbReference>
<dbReference type="GO" id="GO:0016020">
    <property type="term" value="C:membrane"/>
    <property type="evidence" value="ECO:0007669"/>
    <property type="project" value="TreeGrafter"/>
</dbReference>
<dbReference type="SUPFAM" id="SSF52540">
    <property type="entry name" value="P-loop containing nucleoside triphosphate hydrolases"/>
    <property type="match status" value="1"/>
</dbReference>
<evidence type="ECO:0000256" key="2">
    <source>
        <dbReference type="ARBA" id="ARBA00022840"/>
    </source>
</evidence>
<keyword evidence="2 6" id="KW-0067">ATP-binding</keyword>
<feature type="region of interest" description="Disordered" evidence="7">
    <location>
        <begin position="44"/>
        <end position="79"/>
    </location>
</feature>
<feature type="binding site" evidence="6">
    <location>
        <begin position="199"/>
        <end position="206"/>
    </location>
    <ligand>
        <name>ATP</name>
        <dbReference type="ChEBI" id="CHEBI:30616"/>
    </ligand>
</feature>
<keyword evidence="4 6" id="KW-0505">Motor protein</keyword>
<dbReference type="RefSeq" id="XP_013897028.1">
    <property type="nucleotide sequence ID" value="XM_014041574.1"/>
</dbReference>
<dbReference type="GO" id="GO:0005524">
    <property type="term" value="F:ATP binding"/>
    <property type="evidence" value="ECO:0007669"/>
    <property type="project" value="UniProtKB-UniRule"/>
</dbReference>
<dbReference type="Pfam" id="PF00063">
    <property type="entry name" value="Myosin_head"/>
    <property type="match status" value="1"/>
</dbReference>
<keyword evidence="3 6" id="KW-0518">Myosin</keyword>
<keyword evidence="1 6" id="KW-0547">Nucleotide-binding</keyword>
<proteinExistence type="inferred from homology"/>
<organism evidence="9 10">
    <name type="scientific">Monoraphidium neglectum</name>
    <dbReference type="NCBI Taxonomy" id="145388"/>
    <lineage>
        <taxon>Eukaryota</taxon>
        <taxon>Viridiplantae</taxon>
        <taxon>Chlorophyta</taxon>
        <taxon>core chlorophytes</taxon>
        <taxon>Chlorophyceae</taxon>
        <taxon>CS clade</taxon>
        <taxon>Sphaeropleales</taxon>
        <taxon>Selenastraceae</taxon>
        <taxon>Monoraphidium</taxon>
    </lineage>
</organism>
<sequence>MAAKKGAAPVADSGLGGMDDNVAQLSKGSRVWYRQDATTWVLAEMRDAPSAPPPPADGKAPKKGAAAPPNVAPITLLSGPTAGKPVDAVPVTSLMPANPEMQASISDMTQLSYLNEPSILGNLQLRYSKDAIYTCAGPVLIALNPCKELPLYSEEVQHDYKAVAHESLHTLTPHVYLVAGAAYRAMVREGASQSIVINGESGAGKTETTKRAMKFLASLAGGPGRVEERVLETNPVLEAFGNAKTLRNHNSSRCGGGARRRG</sequence>
<dbReference type="InterPro" id="IPR036961">
    <property type="entry name" value="Kinesin_motor_dom_sf"/>
</dbReference>
<evidence type="ECO:0000256" key="3">
    <source>
        <dbReference type="ARBA" id="ARBA00023123"/>
    </source>
</evidence>
<keyword evidence="5 6" id="KW-0009">Actin-binding</keyword>
<comment type="caution">
    <text evidence="6">Lacks conserved residue(s) required for the propagation of feature annotation.</text>
</comment>